<gene>
    <name evidence="9" type="ORF">SteCoe_9362</name>
</gene>
<feature type="transmembrane region" description="Helical" evidence="5">
    <location>
        <begin position="1016"/>
        <end position="1037"/>
    </location>
</feature>
<dbReference type="Gene3D" id="1.20.120.1770">
    <property type="match status" value="1"/>
</dbReference>
<keyword evidence="5" id="KW-1133">Transmembrane helix</keyword>
<dbReference type="InterPro" id="IPR017938">
    <property type="entry name" value="Riboflavin_synthase-like_b-brl"/>
</dbReference>
<dbReference type="PROSITE" id="PS00191">
    <property type="entry name" value="CYTOCHROME_B5_1"/>
    <property type="match status" value="1"/>
</dbReference>
<feature type="domain" description="DOMON" evidence="8">
    <location>
        <begin position="858"/>
        <end position="973"/>
    </location>
</feature>
<reference evidence="9 10" key="1">
    <citation type="submission" date="2016-11" db="EMBL/GenBank/DDBJ databases">
        <title>The macronuclear genome of Stentor coeruleus: a giant cell with tiny introns.</title>
        <authorList>
            <person name="Slabodnick M."/>
            <person name="Ruby J.G."/>
            <person name="Reiff S.B."/>
            <person name="Swart E.C."/>
            <person name="Gosai S."/>
            <person name="Prabakaran S."/>
            <person name="Witkowska E."/>
            <person name="Larue G.E."/>
            <person name="Fisher S."/>
            <person name="Freeman R.M."/>
            <person name="Gunawardena J."/>
            <person name="Chu W."/>
            <person name="Stover N.A."/>
            <person name="Gregory B.D."/>
            <person name="Nowacki M."/>
            <person name="Derisi J."/>
            <person name="Roy S.W."/>
            <person name="Marshall W.F."/>
            <person name="Sood P."/>
        </authorList>
    </citation>
    <scope>NUCLEOTIDE SEQUENCE [LARGE SCALE GENOMIC DNA]</scope>
    <source>
        <strain evidence="9">WM001</strain>
    </source>
</reference>
<dbReference type="PROSITE" id="PS50836">
    <property type="entry name" value="DOMON"/>
    <property type="match status" value="2"/>
</dbReference>
<keyword evidence="6" id="KW-0732">Signal</keyword>
<dbReference type="Proteomes" id="UP000187209">
    <property type="component" value="Unassembled WGS sequence"/>
</dbReference>
<dbReference type="GO" id="GO:0020037">
    <property type="term" value="F:heme binding"/>
    <property type="evidence" value="ECO:0007669"/>
    <property type="project" value="InterPro"/>
</dbReference>
<evidence type="ECO:0000256" key="6">
    <source>
        <dbReference type="SAM" id="SignalP"/>
    </source>
</evidence>
<dbReference type="Gene3D" id="3.10.120.10">
    <property type="entry name" value="Cytochrome b5-like heme/steroid binding domain"/>
    <property type="match status" value="1"/>
</dbReference>
<keyword evidence="5" id="KW-0812">Transmembrane</keyword>
<keyword evidence="1" id="KW-0349">Heme</keyword>
<dbReference type="SUPFAM" id="SSF52343">
    <property type="entry name" value="Ferredoxin reductase-like, C-terminal NADP-linked domain"/>
    <property type="match status" value="1"/>
</dbReference>
<dbReference type="InterPro" id="IPR036400">
    <property type="entry name" value="Cyt_B5-like_heme/steroid_sf"/>
</dbReference>
<evidence type="ECO:0000256" key="5">
    <source>
        <dbReference type="SAM" id="Phobius"/>
    </source>
</evidence>
<keyword evidence="5" id="KW-0472">Membrane</keyword>
<dbReference type="EMBL" id="MPUH01000145">
    <property type="protein sequence ID" value="OMJ88663.1"/>
    <property type="molecule type" value="Genomic_DNA"/>
</dbReference>
<feature type="transmembrane region" description="Helical" evidence="5">
    <location>
        <begin position="1157"/>
        <end position="1174"/>
    </location>
</feature>
<dbReference type="InterPro" id="IPR018506">
    <property type="entry name" value="Cyt_B5_heme-BS"/>
</dbReference>
<comment type="caution">
    <text evidence="9">The sequence shown here is derived from an EMBL/GenBank/DDBJ whole genome shotgun (WGS) entry which is preliminary data.</text>
</comment>
<evidence type="ECO:0000313" key="9">
    <source>
        <dbReference type="EMBL" id="OMJ88663.1"/>
    </source>
</evidence>
<feature type="transmembrane region" description="Helical" evidence="5">
    <location>
        <begin position="1121"/>
        <end position="1145"/>
    </location>
</feature>
<dbReference type="PROSITE" id="PS50255">
    <property type="entry name" value="CYTOCHROME_B5_2"/>
    <property type="match status" value="1"/>
</dbReference>
<dbReference type="CDD" id="cd09631">
    <property type="entry name" value="DOMON_DOH"/>
    <property type="match status" value="5"/>
</dbReference>
<keyword evidence="2" id="KW-0479">Metal-binding</keyword>
<evidence type="ECO:0000256" key="1">
    <source>
        <dbReference type="ARBA" id="ARBA00022617"/>
    </source>
</evidence>
<dbReference type="Gene3D" id="2.60.40.1210">
    <property type="entry name" value="Cellobiose dehydrogenase, cytochrome domain"/>
    <property type="match status" value="4"/>
</dbReference>
<feature type="transmembrane region" description="Helical" evidence="5">
    <location>
        <begin position="1448"/>
        <end position="1468"/>
    </location>
</feature>
<dbReference type="InterPro" id="IPR039261">
    <property type="entry name" value="FNR_nucleotide-bd"/>
</dbReference>
<organism evidence="9 10">
    <name type="scientific">Stentor coeruleus</name>
    <dbReference type="NCBI Taxonomy" id="5963"/>
    <lineage>
        <taxon>Eukaryota</taxon>
        <taxon>Sar</taxon>
        <taxon>Alveolata</taxon>
        <taxon>Ciliophora</taxon>
        <taxon>Postciliodesmatophora</taxon>
        <taxon>Heterotrichea</taxon>
        <taxon>Heterotrichida</taxon>
        <taxon>Stentoridae</taxon>
        <taxon>Stentor</taxon>
    </lineage>
</organism>
<feature type="chain" id="PRO_5012616263" description="Cytochrome b5 heme-binding domain-containing protein" evidence="6">
    <location>
        <begin position="18"/>
        <end position="1565"/>
    </location>
</feature>
<dbReference type="Pfam" id="PF00970">
    <property type="entry name" value="FAD_binding_6"/>
    <property type="match status" value="1"/>
</dbReference>
<name>A0A1R2CI41_9CILI</name>
<keyword evidence="10" id="KW-1185">Reference proteome</keyword>
<dbReference type="Pfam" id="PF03351">
    <property type="entry name" value="DOMON"/>
    <property type="match status" value="5"/>
</dbReference>
<dbReference type="InterPro" id="IPR045266">
    <property type="entry name" value="DOH_DOMON"/>
</dbReference>
<dbReference type="OrthoDB" id="291435at2759"/>
<feature type="transmembrane region" description="Helical" evidence="5">
    <location>
        <begin position="1044"/>
        <end position="1066"/>
    </location>
</feature>
<evidence type="ECO:0000256" key="3">
    <source>
        <dbReference type="ARBA" id="ARBA00023002"/>
    </source>
</evidence>
<dbReference type="GO" id="GO:0046872">
    <property type="term" value="F:metal ion binding"/>
    <property type="evidence" value="ECO:0007669"/>
    <property type="project" value="UniProtKB-KW"/>
</dbReference>
<dbReference type="SUPFAM" id="SSF55856">
    <property type="entry name" value="Cytochrome b5-like heme/steroid binding domain"/>
    <property type="match status" value="1"/>
</dbReference>
<dbReference type="Gene3D" id="2.40.30.10">
    <property type="entry name" value="Translation factors"/>
    <property type="match status" value="1"/>
</dbReference>
<dbReference type="SUPFAM" id="SSF49344">
    <property type="entry name" value="CBD9-like"/>
    <property type="match status" value="4"/>
</dbReference>
<keyword evidence="3" id="KW-0560">Oxidoreductase</keyword>
<feature type="domain" description="DOMON" evidence="8">
    <location>
        <begin position="703"/>
        <end position="821"/>
    </location>
</feature>
<protein>
    <recommendedName>
        <fullName evidence="11">Cytochrome b5 heme-binding domain-containing protein</fullName>
    </recommendedName>
</protein>
<dbReference type="InterPro" id="IPR001199">
    <property type="entry name" value="Cyt_B5-like_heme/steroid-bd"/>
</dbReference>
<evidence type="ECO:0000259" key="7">
    <source>
        <dbReference type="PROSITE" id="PS50255"/>
    </source>
</evidence>
<feature type="transmembrane region" description="Helical" evidence="5">
    <location>
        <begin position="1086"/>
        <end position="1109"/>
    </location>
</feature>
<dbReference type="CDD" id="cd08760">
    <property type="entry name" value="Cyt_b561_FRRS1_like"/>
    <property type="match status" value="1"/>
</dbReference>
<feature type="signal peptide" evidence="6">
    <location>
        <begin position="1"/>
        <end position="17"/>
    </location>
</feature>
<evidence type="ECO:0000313" key="10">
    <source>
        <dbReference type="Proteomes" id="UP000187209"/>
    </source>
</evidence>
<evidence type="ECO:0008006" key="11">
    <source>
        <dbReference type="Google" id="ProtNLM"/>
    </source>
</evidence>
<proteinExistence type="predicted"/>
<feature type="domain" description="Cytochrome b5 heme-binding" evidence="7">
    <location>
        <begin position="1204"/>
        <end position="1297"/>
    </location>
</feature>
<dbReference type="Gene3D" id="3.40.50.80">
    <property type="entry name" value="Nucleotide-binding domain of ferredoxin-NADP reductase (FNR) module"/>
    <property type="match status" value="1"/>
</dbReference>
<dbReference type="InterPro" id="IPR005018">
    <property type="entry name" value="DOMON_domain"/>
</dbReference>
<dbReference type="SUPFAM" id="SSF63380">
    <property type="entry name" value="Riboflavin synthase domain-like"/>
    <property type="match status" value="1"/>
</dbReference>
<evidence type="ECO:0000256" key="4">
    <source>
        <dbReference type="ARBA" id="ARBA00023004"/>
    </source>
</evidence>
<evidence type="ECO:0000259" key="8">
    <source>
        <dbReference type="PROSITE" id="PS50836"/>
    </source>
</evidence>
<evidence type="ECO:0000256" key="2">
    <source>
        <dbReference type="ARBA" id="ARBA00022723"/>
    </source>
</evidence>
<dbReference type="SMART" id="SM00664">
    <property type="entry name" value="DoH"/>
    <property type="match status" value="5"/>
</dbReference>
<keyword evidence="4" id="KW-0408">Iron</keyword>
<sequence>MAFELFLLLGLWGVSQSASFTIDNDSSSIQGLDRFGLEFTFKCSETKSLCQLSSLDEIDDNDSYYKSSDIFDTIQKPELIFNTHEFNINSAGIIVTFSHEINSENPEFQSLESKFNSDFKYFVGSGSGFIGLYNNTKGKIVVKSLEGLKGLDLVFEFKEKDLTLLQCLSEALFVDFNSFSLEISLDLDNKLLYAKLITLTEPVIIDNYILENLADETSNYYLEDINPPFTISLDKNFSIGWTFDDTYITFTFNCENIFSWCGISFTHGMMNTEIIVMLNSGTNLTVTDYYSTGYHKPSQLTGTNFTIINQIINSTGIYGQFSRLLNPQSNLDTPLAPEVESDFGYAYLTIPNAGFSGHRNQGYGAMIFGLTNDTAKFIPGGSSEPLFQLDNNFTLGWQFINTSIVFTFNCYNIQGWCGISFVHGMINTELIVVLNLGTSVSITDYYSTQGTKPTQVINTPFNILSQNINSTGIFVTFSRDQIPKSSFDQSITPGLTTDFSFAYLSTGGKGFSFHNVKTTGLIVFGTTQENSKYIPGGSNTPYVQLDGNFSLGWVFSGDSIVFTFNCYNIQGWCGISFVHGMENTEIIVMLNNGNGITVTDYYSTGFVKPSQLTGTTFNIISQSVNSTGIFGTFSRLLSPKNSSDTTISIGYTTDFSFAYLTTGGTGFSGHNRQGYGLIVFGATGSTSKYVPNGSNVPYLGLDNNFYIGWVFTSTNITFTFNCYNIQGWCGVSFTYGMKNTELIVALNSNNTVVLTDYYSTAFQKPTQKTDTQLTVVDSIVNTTGIFTQFVRDLKPTSNLDTPISVGLSTQFSFAYLTTADGFSIHNNVGKGIMTFGANNSTSSFTQGGTASVFVTLNSNFYLGWSFSTSSITFTFKCINIKGWCGIDFVRGMQNTEMIIARNENGQVTVTDYYSTAYSAPSNTISSCITQVSSESSVSDSGITAIFTRSLNCQNSKTDILSPGFNSPLSWAYLSSGSGLDVHNNQGKGEIVFGSTNATSSFIVSSSSDEDFYRDHGIYMTVMWVGVIELAIIFIRYFKWWPFAAVIHALLGCVTIVFTLISAWQAFKKGKDSFSSQREEKDMNYHLRLALTICALTVTQAILGVFFRYIQIFKTNIRMNTLARVVHAIIGWTLPITSMINIKYGWKLKGQSWKMDDYIYPTYWVLIILIGLFEINHRWGFRIWPYLSEKRKHFSYKYIHKNNIDNLLSENEKSVRHVDVYKEIIRDRKNWVFYDDYLLDVSWFKFNHPGGMFMFPMVYGQDIGKFINGCSTPDSTRPHYHTQRARSMIEKLKIKKMAYASEIFEQILPGETHDKMQWTLVNRSSVATSTHCLEFTSHCWKIIPDPNRFEWMGKHFLVTCTIRGQIIRRYYSLVIVNLAIWADEVKLHGFPTKSYEMVKDHHRLRLHMKHYKGGLMSTHLSEIPLGTTVTLKGPLGPGLLIEDIHDKDYLIFGAGTGILPFLDIVYAVWTGKLTKIRLHIYTSFRDLQSSFGVELIDATSKRFSNNIKLYSRDGEVGFQLHSEFWRNMLPLSTAECAWICGPPAFNHKIMKILKDEGFSSDKIIVI</sequence>
<dbReference type="PANTHER" id="PTHR36516">
    <property type="entry name" value="PROTEIN CBG04168-RELATED"/>
    <property type="match status" value="1"/>
</dbReference>
<dbReference type="InterPro" id="IPR008333">
    <property type="entry name" value="Cbr1-like_FAD-bd_dom"/>
</dbReference>
<accession>A0A1R2CI41</accession>